<proteinExistence type="predicted"/>
<feature type="domain" description="YqgU-like 6-bladed beta-propeller" evidence="1">
    <location>
        <begin position="3"/>
        <end position="190"/>
    </location>
</feature>
<dbReference type="Pfam" id="PF21101">
    <property type="entry name" value="YqgU"/>
    <property type="match status" value="1"/>
</dbReference>
<evidence type="ECO:0000313" key="2">
    <source>
        <dbReference type="EMBL" id="QPC46867.1"/>
    </source>
</evidence>
<reference evidence="2 3" key="1">
    <citation type="submission" date="2019-07" db="EMBL/GenBank/DDBJ databases">
        <title>Genome sequence of 2 isolates from Red Sea Mangroves.</title>
        <authorList>
            <person name="Sefrji F."/>
            <person name="Michoud G."/>
            <person name="Merlino G."/>
            <person name="Daffonchio D."/>
        </authorList>
    </citation>
    <scope>NUCLEOTIDE SEQUENCE [LARGE SCALE GENOMIC DNA]</scope>
    <source>
        <strain evidence="2 3">R1DC41</strain>
    </source>
</reference>
<keyword evidence="3" id="KW-1185">Reference proteome</keyword>
<dbReference type="KEGG" id="mcui:G8O30_07785"/>
<organism evidence="2 3">
    <name type="scientific">Mangrovibacillus cuniculi</name>
    <dbReference type="NCBI Taxonomy" id="2593652"/>
    <lineage>
        <taxon>Bacteria</taxon>
        <taxon>Bacillati</taxon>
        <taxon>Bacillota</taxon>
        <taxon>Bacilli</taxon>
        <taxon>Bacillales</taxon>
        <taxon>Bacillaceae</taxon>
        <taxon>Mangrovibacillus</taxon>
    </lineage>
</organism>
<dbReference type="AlphaFoldDB" id="A0A7S8HFL4"/>
<sequence length="212" mass="24847">MLLAVTAFKEDWSYQSFVYVNEDWKEIEGVEPFFFLINETSIVQQLWENETSYLADLVETNIINRENKVLVEDVYSFSFHGDKWVVITLNEEKKETLTYSVYNDKMEREFYATIPALAQYGDYFLSDYTLTTDNSLLFWAPLAQADADAYRNGFKLFLVSEKNQDPIELDFQDWSKPLSCQTRGDFCIIGGDEPIGFSIKIRERFSLIEEQE</sequence>
<name>A0A7S8HFL4_9BACI</name>
<gene>
    <name evidence="2" type="ORF">G8O30_07785</name>
</gene>
<dbReference type="InterPro" id="IPR048421">
    <property type="entry name" value="YqgU_beta-prop"/>
</dbReference>
<dbReference type="Proteomes" id="UP000593626">
    <property type="component" value="Chromosome"/>
</dbReference>
<evidence type="ECO:0000313" key="3">
    <source>
        <dbReference type="Proteomes" id="UP000593626"/>
    </source>
</evidence>
<evidence type="ECO:0000259" key="1">
    <source>
        <dbReference type="Pfam" id="PF21101"/>
    </source>
</evidence>
<accession>A0A7S8HFL4</accession>
<protein>
    <recommendedName>
        <fullName evidence="1">YqgU-like 6-bladed beta-propeller domain-containing protein</fullName>
    </recommendedName>
</protein>
<dbReference type="EMBL" id="CP049742">
    <property type="protein sequence ID" value="QPC46867.1"/>
    <property type="molecule type" value="Genomic_DNA"/>
</dbReference>